<dbReference type="FunFam" id="1.10.10.10:FF:000047">
    <property type="entry name" value="Transcription factor"/>
    <property type="match status" value="1"/>
</dbReference>
<reference evidence="9" key="1">
    <citation type="journal article" date="2008" name="Nat. Genet.">
        <title>The Pristionchus pacificus genome provides a unique perspective on nematode lifestyle and parasitism.</title>
        <authorList>
            <person name="Dieterich C."/>
            <person name="Clifton S.W."/>
            <person name="Schuster L.N."/>
            <person name="Chinwalla A."/>
            <person name="Delehaunty K."/>
            <person name="Dinkelacker I."/>
            <person name="Fulton L."/>
            <person name="Fulton R."/>
            <person name="Godfrey J."/>
            <person name="Minx P."/>
            <person name="Mitreva M."/>
            <person name="Roeseler W."/>
            <person name="Tian H."/>
            <person name="Witte H."/>
            <person name="Yang S.P."/>
            <person name="Wilson R.K."/>
            <person name="Sommer R.J."/>
        </authorList>
    </citation>
    <scope>NUCLEOTIDE SEQUENCE [LARGE SCALE GENOMIC DNA]</scope>
    <source>
        <strain evidence="9">PS312</strain>
    </source>
</reference>
<organism evidence="8 9">
    <name type="scientific">Pristionchus pacificus</name>
    <name type="common">Parasitic nematode worm</name>
    <dbReference type="NCBI Taxonomy" id="54126"/>
    <lineage>
        <taxon>Eukaryota</taxon>
        <taxon>Metazoa</taxon>
        <taxon>Ecdysozoa</taxon>
        <taxon>Nematoda</taxon>
        <taxon>Chromadorea</taxon>
        <taxon>Rhabditida</taxon>
        <taxon>Rhabditina</taxon>
        <taxon>Diplogasteromorpha</taxon>
        <taxon>Diplogasteroidea</taxon>
        <taxon>Neodiplogasteridae</taxon>
        <taxon>Pristionchus</taxon>
    </lineage>
</organism>
<dbReference type="AlphaFoldDB" id="A0A2A6BEX1"/>
<evidence type="ECO:0000256" key="7">
    <source>
        <dbReference type="RuleBase" id="RU003796"/>
    </source>
</evidence>
<gene>
    <name evidence="8" type="primary">WBGene00275273</name>
</gene>
<dbReference type="Gene3D" id="1.20.140.80">
    <property type="entry name" value="Transcription factor DP"/>
    <property type="match status" value="1"/>
</dbReference>
<dbReference type="SUPFAM" id="SSF144074">
    <property type="entry name" value="E2F-DP heterodimerization region"/>
    <property type="match status" value="1"/>
</dbReference>
<reference evidence="8" key="2">
    <citation type="submission" date="2022-06" db="UniProtKB">
        <authorList>
            <consortium name="EnsemblMetazoa"/>
        </authorList>
    </citation>
    <scope>IDENTIFICATION</scope>
    <source>
        <strain evidence="8">PS312</strain>
    </source>
</reference>
<keyword evidence="5 7" id="KW-0804">Transcription</keyword>
<dbReference type="InterPro" id="IPR036390">
    <property type="entry name" value="WH_DNA-bd_sf"/>
</dbReference>
<dbReference type="GO" id="GO:0000981">
    <property type="term" value="F:DNA-binding transcription factor activity, RNA polymerase II-specific"/>
    <property type="evidence" value="ECO:0000318"/>
    <property type="project" value="GO_Central"/>
</dbReference>
<evidence type="ECO:0000313" key="8">
    <source>
        <dbReference type="EnsemblMetazoa" id="PPA36904.1"/>
    </source>
</evidence>
<dbReference type="Pfam" id="PF02319">
    <property type="entry name" value="WHD_E2F_TDP"/>
    <property type="match status" value="1"/>
</dbReference>
<keyword evidence="9" id="KW-1185">Reference proteome</keyword>
<accession>A0A8R1YP97</accession>
<evidence type="ECO:0000256" key="5">
    <source>
        <dbReference type="ARBA" id="ARBA00023163"/>
    </source>
</evidence>
<protein>
    <submittedName>
        <fullName evidence="8">Dpl-1</fullName>
    </submittedName>
</protein>
<comment type="subcellular location">
    <subcellularLocation>
        <location evidence="1 7">Nucleus</location>
    </subcellularLocation>
</comment>
<evidence type="ECO:0000256" key="6">
    <source>
        <dbReference type="ARBA" id="ARBA00023242"/>
    </source>
</evidence>
<sequence>MDNSSGMRGSGARYVVDHGSRYAAPQELSGGVKRPLAAYNPPPVHYRPQQQRFNQPISNNRLIAQAAQSPSTNNGQILKRPFTTDYQNDFHNQANRFARTADKSKGLRHFSTKVCEKVKEKGRTNYNEVADELVTEYFDSLSMPLSDSEKQSYDMKNIRRRVYDALNVLMAMNIIEKEKKEIRWVGLPTSSVQECRRLEEEKARRTERIKEKTDSLFDLVMQLVAYKSLVERNRERERVEGRPIDNNILYLPFVVVNTDKRTIVECNIASDKCEYVFNFDHPFEIQDDIEVLKRLGFAQGLETGDVSDEIRPKIKACLPSSLRGYVDPIIEGSFASMRTTFGRNIEQKKPSKEKGLSRGLAKARWCRFVPVHSQMGGVRPMVRVNRPLQGQAPTTVTVPRFTVRQPVQSVQSHHQMQRYVQHNTVMRQPQQERYTYAHVPPNGAPKQYMVRQMYTPQQGQYMDDMYDEEEGDHMEYEG</sequence>
<dbReference type="InterPro" id="IPR003316">
    <property type="entry name" value="E2F_WHTH_DNA-bd_dom"/>
</dbReference>
<dbReference type="PANTHER" id="PTHR12548">
    <property type="entry name" value="TRANSCRIPTION FACTOR DP"/>
    <property type="match status" value="1"/>
</dbReference>
<dbReference type="PANTHER" id="PTHR12548:SF9">
    <property type="entry name" value="TRANSCRIPTION FACTOR DP"/>
    <property type="match status" value="1"/>
</dbReference>
<proteinExistence type="inferred from homology"/>
<dbReference type="CDD" id="cd14458">
    <property type="entry name" value="DP_DD"/>
    <property type="match status" value="1"/>
</dbReference>
<dbReference type="SMART" id="SM01372">
    <property type="entry name" value="E2F_TDP"/>
    <property type="match status" value="1"/>
</dbReference>
<dbReference type="Pfam" id="PF08781">
    <property type="entry name" value="DP"/>
    <property type="match status" value="1"/>
</dbReference>
<dbReference type="InterPro" id="IPR036388">
    <property type="entry name" value="WH-like_DNA-bd_sf"/>
</dbReference>
<keyword evidence="3 7" id="KW-0805">Transcription regulation</keyword>
<dbReference type="GO" id="GO:0005667">
    <property type="term" value="C:transcription regulator complex"/>
    <property type="evidence" value="ECO:0007669"/>
    <property type="project" value="InterPro"/>
</dbReference>
<dbReference type="GO" id="GO:0003677">
    <property type="term" value="F:DNA binding"/>
    <property type="evidence" value="ECO:0007669"/>
    <property type="project" value="UniProtKB-KW"/>
</dbReference>
<accession>A0A2A6BEX1</accession>
<dbReference type="InterPro" id="IPR014889">
    <property type="entry name" value="Transc_factor_DP_C"/>
</dbReference>
<name>A0A2A6BEX1_PRIPA</name>
<dbReference type="GO" id="GO:0006357">
    <property type="term" value="P:regulation of transcription by RNA polymerase II"/>
    <property type="evidence" value="ECO:0000318"/>
    <property type="project" value="GO_Central"/>
</dbReference>
<evidence type="ECO:0000256" key="3">
    <source>
        <dbReference type="ARBA" id="ARBA00023015"/>
    </source>
</evidence>
<keyword evidence="6 7" id="KW-0539">Nucleus</keyword>
<dbReference type="InterPro" id="IPR037241">
    <property type="entry name" value="E2F-DP_heterodim"/>
</dbReference>
<keyword evidence="4 7" id="KW-0238">DNA-binding</keyword>
<dbReference type="InterPro" id="IPR015648">
    <property type="entry name" value="Transcrpt_fac_DP"/>
</dbReference>
<dbReference type="OrthoDB" id="552115at2759"/>
<dbReference type="SUPFAM" id="SSF46785">
    <property type="entry name" value="Winged helix' DNA-binding domain"/>
    <property type="match status" value="1"/>
</dbReference>
<comment type="similarity">
    <text evidence="2 7">Belongs to the E2F/DP family.</text>
</comment>
<dbReference type="GO" id="GO:0005634">
    <property type="term" value="C:nucleus"/>
    <property type="evidence" value="ECO:0000318"/>
    <property type="project" value="GO_Central"/>
</dbReference>
<dbReference type="GO" id="GO:0051726">
    <property type="term" value="P:regulation of cell cycle"/>
    <property type="evidence" value="ECO:0007669"/>
    <property type="project" value="InterPro"/>
</dbReference>
<evidence type="ECO:0000256" key="4">
    <source>
        <dbReference type="ARBA" id="ARBA00023125"/>
    </source>
</evidence>
<evidence type="ECO:0000256" key="2">
    <source>
        <dbReference type="ARBA" id="ARBA00010940"/>
    </source>
</evidence>
<dbReference type="Gene3D" id="1.10.10.10">
    <property type="entry name" value="Winged helix-like DNA-binding domain superfamily/Winged helix DNA-binding domain"/>
    <property type="match status" value="1"/>
</dbReference>
<dbReference type="SMART" id="SM01138">
    <property type="entry name" value="DP"/>
    <property type="match status" value="1"/>
</dbReference>
<evidence type="ECO:0000313" key="9">
    <source>
        <dbReference type="Proteomes" id="UP000005239"/>
    </source>
</evidence>
<evidence type="ECO:0000256" key="1">
    <source>
        <dbReference type="ARBA" id="ARBA00004123"/>
    </source>
</evidence>
<dbReference type="EnsemblMetazoa" id="PPA36904.1">
    <property type="protein sequence ID" value="PPA36904.1"/>
    <property type="gene ID" value="WBGene00275273"/>
</dbReference>
<dbReference type="Proteomes" id="UP000005239">
    <property type="component" value="Unassembled WGS sequence"/>
</dbReference>
<dbReference type="InterPro" id="IPR038168">
    <property type="entry name" value="TF_DP_C_sf"/>
</dbReference>